<dbReference type="InterPro" id="IPR031437">
    <property type="entry name" value="Ig_TMEM132_4th"/>
</dbReference>
<dbReference type="InterPro" id="IPR055424">
    <property type="entry name" value="Ig_TMEM132_6th"/>
</dbReference>
<keyword evidence="10" id="KW-1185">Reference proteome</keyword>
<evidence type="ECO:0000259" key="7">
    <source>
        <dbReference type="Pfam" id="PF23486"/>
    </source>
</evidence>
<dbReference type="Proteomes" id="UP000593567">
    <property type="component" value="Unassembled WGS sequence"/>
</dbReference>
<accession>A0A7J7J7P7</accession>
<reference evidence="9" key="1">
    <citation type="submission" date="2020-06" db="EMBL/GenBank/DDBJ databases">
        <title>Draft genome of Bugula neritina, a colonial animal packing powerful symbionts and potential medicines.</title>
        <authorList>
            <person name="Rayko M."/>
        </authorList>
    </citation>
    <scope>NUCLEOTIDE SEQUENCE [LARGE SCALE GENOMIC DNA]</scope>
    <source>
        <strain evidence="9">Kwan_BN1</strain>
    </source>
</reference>
<dbReference type="PANTHER" id="PTHR13388:SF11">
    <property type="entry name" value="DETONATOR, ISOFORM E"/>
    <property type="match status" value="1"/>
</dbReference>
<evidence type="ECO:0000256" key="3">
    <source>
        <dbReference type="ARBA" id="ARBA00022692"/>
    </source>
</evidence>
<gene>
    <name evidence="9" type="ORF">EB796_019729</name>
</gene>
<sequence>MLDIKVFNVTLQTHELVSLRQLTDTVPTVPVWLYAIDRSGRISLVNSKSKCRSTRSSILEVSKQCDMIYLSGEGSDPSIVEVLFEYNKMAATADVRVWYPAVQMSIKLTDDRLHEVKGWKVKAETNQAGRRDVNAECYPRYQTSDVRFILNVTRYVQHLIQSSNKNVVRYENGLIVGVTPGKATIKVVSLSGATLAASDVKVVSSKVEVNRISGNFVSDFNMVVTQSSEQGLLVATFNYERALSDKLAEGVLELWVHFDDGKVVPLSSFDRRSYDLEIENETPTIIALVSEDYTNRFGQFYIHFSQYRM</sequence>
<dbReference type="PANTHER" id="PTHR13388">
    <property type="entry name" value="DETONATOR, ISOFORM E"/>
    <property type="match status" value="1"/>
</dbReference>
<dbReference type="EMBL" id="VXIV02002927">
    <property type="protein sequence ID" value="KAF6021967.1"/>
    <property type="molecule type" value="Genomic_DNA"/>
</dbReference>
<evidence type="ECO:0000259" key="8">
    <source>
        <dbReference type="Pfam" id="PF23487"/>
    </source>
</evidence>
<proteinExistence type="inferred from homology"/>
<feature type="domain" description="Transmembrane protein TMEM132 sixth" evidence="8">
    <location>
        <begin position="213"/>
        <end position="289"/>
    </location>
</feature>
<keyword evidence="4" id="KW-1133">Transmembrane helix</keyword>
<name>A0A7J7J7P7_BUGNE</name>
<evidence type="ECO:0000256" key="4">
    <source>
        <dbReference type="ARBA" id="ARBA00022989"/>
    </source>
</evidence>
<evidence type="ECO:0000259" key="6">
    <source>
        <dbReference type="Pfam" id="PF16070"/>
    </source>
</evidence>
<evidence type="ECO:0000256" key="1">
    <source>
        <dbReference type="ARBA" id="ARBA00004479"/>
    </source>
</evidence>
<dbReference type="InterPro" id="IPR055423">
    <property type="entry name" value="Ig_TMEM132_5th"/>
</dbReference>
<comment type="subcellular location">
    <subcellularLocation>
        <location evidence="1">Membrane</location>
        <topology evidence="1">Single-pass type I membrane protein</topology>
    </subcellularLocation>
</comment>
<dbReference type="GO" id="GO:0016020">
    <property type="term" value="C:membrane"/>
    <property type="evidence" value="ECO:0007669"/>
    <property type="project" value="UniProtKB-SubCell"/>
</dbReference>
<dbReference type="Pfam" id="PF23487">
    <property type="entry name" value="Ig_TMEM132_6th"/>
    <property type="match status" value="1"/>
</dbReference>
<evidence type="ECO:0000313" key="10">
    <source>
        <dbReference type="Proteomes" id="UP000593567"/>
    </source>
</evidence>
<keyword evidence="3" id="KW-0812">Transmembrane</keyword>
<dbReference type="OrthoDB" id="10026202at2759"/>
<keyword evidence="5" id="KW-0472">Membrane</keyword>
<protein>
    <submittedName>
        <fullName evidence="9">Uncharacterized protein</fullName>
    </submittedName>
</protein>
<comment type="caution">
    <text evidence="9">The sequence shown here is derived from an EMBL/GenBank/DDBJ whole genome shotgun (WGS) entry which is preliminary data.</text>
</comment>
<evidence type="ECO:0000256" key="5">
    <source>
        <dbReference type="ARBA" id="ARBA00023136"/>
    </source>
</evidence>
<evidence type="ECO:0000313" key="9">
    <source>
        <dbReference type="EMBL" id="KAF6021967.1"/>
    </source>
</evidence>
<feature type="domain" description="Transmembrane protein TMEM132 fifth" evidence="7">
    <location>
        <begin position="149"/>
        <end position="207"/>
    </location>
</feature>
<comment type="similarity">
    <text evidence="2">Belongs to the TMEM132 family.</text>
</comment>
<dbReference type="Pfam" id="PF16070">
    <property type="entry name" value="Ig_TMEM132_4th"/>
    <property type="match status" value="1"/>
</dbReference>
<dbReference type="Pfam" id="PF23486">
    <property type="entry name" value="Ig_TMEM132_5th"/>
    <property type="match status" value="1"/>
</dbReference>
<evidence type="ECO:0000256" key="2">
    <source>
        <dbReference type="ARBA" id="ARBA00006166"/>
    </source>
</evidence>
<organism evidence="9 10">
    <name type="scientific">Bugula neritina</name>
    <name type="common">Brown bryozoan</name>
    <name type="synonym">Sertularia neritina</name>
    <dbReference type="NCBI Taxonomy" id="10212"/>
    <lineage>
        <taxon>Eukaryota</taxon>
        <taxon>Metazoa</taxon>
        <taxon>Spiralia</taxon>
        <taxon>Lophotrochozoa</taxon>
        <taxon>Bryozoa</taxon>
        <taxon>Gymnolaemata</taxon>
        <taxon>Cheilostomatida</taxon>
        <taxon>Flustrina</taxon>
        <taxon>Buguloidea</taxon>
        <taxon>Bugulidae</taxon>
        <taxon>Bugula</taxon>
    </lineage>
</organism>
<dbReference type="AlphaFoldDB" id="A0A7J7J7P7"/>
<dbReference type="InterPro" id="IPR026307">
    <property type="entry name" value="TMEM132"/>
</dbReference>
<feature type="domain" description="Transmembrane protein family 132 fourth" evidence="6">
    <location>
        <begin position="12"/>
        <end position="101"/>
    </location>
</feature>